<protein>
    <recommendedName>
        <fullName evidence="8">Probable molybdenum cofactor guanylyltransferase</fullName>
        <shortName evidence="8">MoCo guanylyltransferase</shortName>
        <ecNumber evidence="8">2.7.7.77</ecNumber>
    </recommendedName>
    <alternativeName>
        <fullName evidence="8">GTP:molybdopterin guanylyltransferase</fullName>
    </alternativeName>
    <alternativeName>
        <fullName evidence="8">Mo-MPT guanylyltransferase</fullName>
    </alternativeName>
    <alternativeName>
        <fullName evidence="8">Molybdopterin guanylyltransferase</fullName>
    </alternativeName>
    <alternativeName>
        <fullName evidence="8">Molybdopterin-guanine dinucleotide synthase</fullName>
        <shortName evidence="8">MGD synthase</shortName>
    </alternativeName>
</protein>
<comment type="caution">
    <text evidence="10">The sequence shown here is derived from an EMBL/GenBank/DDBJ whole genome shotgun (WGS) entry which is preliminary data.</text>
</comment>
<feature type="binding site" evidence="8">
    <location>
        <begin position="22"/>
        <end position="24"/>
    </location>
    <ligand>
        <name>GTP</name>
        <dbReference type="ChEBI" id="CHEBI:37565"/>
    </ligand>
</feature>
<organism evidence="10 11">
    <name type="scientific">Clostridium senegalense</name>
    <dbReference type="NCBI Taxonomy" id="1465809"/>
    <lineage>
        <taxon>Bacteria</taxon>
        <taxon>Bacillati</taxon>
        <taxon>Bacillota</taxon>
        <taxon>Clostridia</taxon>
        <taxon>Eubacteriales</taxon>
        <taxon>Clostridiaceae</taxon>
        <taxon>Clostridium</taxon>
    </lineage>
</organism>
<dbReference type="GO" id="GO:0005737">
    <property type="term" value="C:cytoplasm"/>
    <property type="evidence" value="ECO:0007669"/>
    <property type="project" value="UniProtKB-SubCell"/>
</dbReference>
<keyword evidence="5 8" id="KW-0460">Magnesium</keyword>
<feature type="domain" description="MobA-like NTP transferase" evidence="9">
    <location>
        <begin position="19"/>
        <end position="160"/>
    </location>
</feature>
<dbReference type="PANTHER" id="PTHR19136:SF81">
    <property type="entry name" value="MOLYBDENUM COFACTOR GUANYLYLTRANSFERASE"/>
    <property type="match status" value="1"/>
</dbReference>
<dbReference type="Pfam" id="PF12804">
    <property type="entry name" value="NTP_transf_3"/>
    <property type="match status" value="1"/>
</dbReference>
<sequence length="220" mass="25375">MNSKLKNKDNNYINIANTAIILAGGKSSRMGFDKQFLEINNNRLIDSLVKKLKNEFEEIIVVTNKTEQYVEKDYKIISDEIKDCGPLGGIHVGLKNSSSKYTYFIACDMPNINLDYIKFMKSKIEKLELDACITKSKNGKIEPFNGFYSKKVIDVIEKQVLEKKLAISYLIDNVNAVYIDEKDAKYYNDSLNMFINLNTQKELETYTENLKKLRKGEFDD</sequence>
<dbReference type="EC" id="2.7.7.77" evidence="8"/>
<keyword evidence="4 8" id="KW-0547">Nucleotide-binding</keyword>
<feature type="binding site" evidence="8">
    <location>
        <position position="79"/>
    </location>
    <ligand>
        <name>GTP</name>
        <dbReference type="ChEBI" id="CHEBI:37565"/>
    </ligand>
</feature>
<evidence type="ECO:0000256" key="8">
    <source>
        <dbReference type="HAMAP-Rule" id="MF_00316"/>
    </source>
</evidence>
<evidence type="ECO:0000256" key="1">
    <source>
        <dbReference type="ARBA" id="ARBA00022490"/>
    </source>
</evidence>
<comment type="subcellular location">
    <subcellularLocation>
        <location evidence="8">Cytoplasm</location>
    </subcellularLocation>
</comment>
<dbReference type="GO" id="GO:0006777">
    <property type="term" value="P:Mo-molybdopterin cofactor biosynthetic process"/>
    <property type="evidence" value="ECO:0007669"/>
    <property type="project" value="UniProtKB-KW"/>
</dbReference>
<dbReference type="Gene3D" id="3.90.550.10">
    <property type="entry name" value="Spore Coat Polysaccharide Biosynthesis Protein SpsA, Chain A"/>
    <property type="match status" value="1"/>
</dbReference>
<evidence type="ECO:0000259" key="9">
    <source>
        <dbReference type="Pfam" id="PF12804"/>
    </source>
</evidence>
<comment type="similarity">
    <text evidence="8">Belongs to the MobA family.</text>
</comment>
<keyword evidence="11" id="KW-1185">Reference proteome</keyword>
<keyword evidence="2 8" id="KW-0808">Transferase</keyword>
<comment type="cofactor">
    <cofactor evidence="8">
        <name>Mg(2+)</name>
        <dbReference type="ChEBI" id="CHEBI:18420"/>
    </cofactor>
</comment>
<feature type="binding site" evidence="8">
    <location>
        <position position="34"/>
    </location>
    <ligand>
        <name>GTP</name>
        <dbReference type="ChEBI" id="CHEBI:37565"/>
    </ligand>
</feature>
<dbReference type="SUPFAM" id="SSF53448">
    <property type="entry name" value="Nucleotide-diphospho-sugar transferases"/>
    <property type="match status" value="1"/>
</dbReference>
<evidence type="ECO:0000256" key="6">
    <source>
        <dbReference type="ARBA" id="ARBA00023134"/>
    </source>
</evidence>
<dbReference type="GO" id="GO:0061603">
    <property type="term" value="F:molybdenum cofactor guanylyltransferase activity"/>
    <property type="evidence" value="ECO:0007669"/>
    <property type="project" value="UniProtKB-EC"/>
</dbReference>
<evidence type="ECO:0000256" key="2">
    <source>
        <dbReference type="ARBA" id="ARBA00022679"/>
    </source>
</evidence>
<gene>
    <name evidence="8" type="primary">mobA</name>
    <name evidence="10" type="ORF">G3M99_12980</name>
</gene>
<dbReference type="InterPro" id="IPR029044">
    <property type="entry name" value="Nucleotide-diphossugar_trans"/>
</dbReference>
<evidence type="ECO:0000256" key="5">
    <source>
        <dbReference type="ARBA" id="ARBA00022842"/>
    </source>
</evidence>
<dbReference type="EMBL" id="JAAGPU010000025">
    <property type="protein sequence ID" value="NEU05745.1"/>
    <property type="molecule type" value="Genomic_DNA"/>
</dbReference>
<keyword evidence="1 8" id="KW-0963">Cytoplasm</keyword>
<dbReference type="PANTHER" id="PTHR19136">
    <property type="entry name" value="MOLYBDENUM COFACTOR GUANYLYLTRANSFERASE"/>
    <property type="match status" value="1"/>
</dbReference>
<accession>A0A6M0H4W6</accession>
<proteinExistence type="inferred from homology"/>
<name>A0A6M0H4W6_9CLOT</name>
<feature type="binding site" evidence="8">
    <location>
        <position position="108"/>
    </location>
    <ligand>
        <name>GTP</name>
        <dbReference type="ChEBI" id="CHEBI:37565"/>
    </ligand>
</feature>
<dbReference type="HAMAP" id="MF_00316">
    <property type="entry name" value="MobA"/>
    <property type="match status" value="1"/>
</dbReference>
<dbReference type="AlphaFoldDB" id="A0A6M0H4W6"/>
<evidence type="ECO:0000256" key="4">
    <source>
        <dbReference type="ARBA" id="ARBA00022741"/>
    </source>
</evidence>
<keyword evidence="10" id="KW-0548">Nucleotidyltransferase</keyword>
<dbReference type="RefSeq" id="WP_061995360.1">
    <property type="nucleotide sequence ID" value="NZ_JAAGPU010000025.1"/>
</dbReference>
<comment type="catalytic activity">
    <reaction evidence="8">
        <text>Mo-molybdopterin + GTP + H(+) = Mo-molybdopterin guanine dinucleotide + diphosphate</text>
        <dbReference type="Rhea" id="RHEA:34243"/>
        <dbReference type="ChEBI" id="CHEBI:15378"/>
        <dbReference type="ChEBI" id="CHEBI:33019"/>
        <dbReference type="ChEBI" id="CHEBI:37565"/>
        <dbReference type="ChEBI" id="CHEBI:71302"/>
        <dbReference type="ChEBI" id="CHEBI:71310"/>
        <dbReference type="EC" id="2.7.7.77"/>
    </reaction>
</comment>
<evidence type="ECO:0000313" key="10">
    <source>
        <dbReference type="EMBL" id="NEU05745.1"/>
    </source>
</evidence>
<dbReference type="GO" id="GO:0046872">
    <property type="term" value="F:metal ion binding"/>
    <property type="evidence" value="ECO:0007669"/>
    <property type="project" value="UniProtKB-KW"/>
</dbReference>
<dbReference type="GO" id="GO:0005525">
    <property type="term" value="F:GTP binding"/>
    <property type="evidence" value="ECO:0007669"/>
    <property type="project" value="UniProtKB-UniRule"/>
</dbReference>
<dbReference type="InterPro" id="IPR025877">
    <property type="entry name" value="MobA-like_NTP_Trfase"/>
</dbReference>
<comment type="function">
    <text evidence="8">Transfers a GMP moiety from GTP to Mo-molybdopterin (Mo-MPT) cofactor (Moco or molybdenum cofactor) to form Mo-molybdopterin guanine dinucleotide (Mo-MGD) cofactor.</text>
</comment>
<evidence type="ECO:0000313" key="11">
    <source>
        <dbReference type="Proteomes" id="UP000481872"/>
    </source>
</evidence>
<keyword evidence="6 8" id="KW-0342">GTP-binding</keyword>
<evidence type="ECO:0000256" key="3">
    <source>
        <dbReference type="ARBA" id="ARBA00022723"/>
    </source>
</evidence>
<evidence type="ECO:0000256" key="7">
    <source>
        <dbReference type="ARBA" id="ARBA00023150"/>
    </source>
</evidence>
<keyword evidence="3 8" id="KW-0479">Metal-binding</keyword>
<dbReference type="InterPro" id="IPR013482">
    <property type="entry name" value="Molybde_CF_guanTrfase"/>
</dbReference>
<dbReference type="CDD" id="cd02503">
    <property type="entry name" value="MobA"/>
    <property type="match status" value="1"/>
</dbReference>
<feature type="binding site" evidence="8">
    <location>
        <position position="108"/>
    </location>
    <ligand>
        <name>Mg(2+)</name>
        <dbReference type="ChEBI" id="CHEBI:18420"/>
    </ligand>
</feature>
<comment type="caution">
    <text evidence="8">Lacks conserved residue(s) required for the propagation of feature annotation.</text>
</comment>
<dbReference type="Proteomes" id="UP000481872">
    <property type="component" value="Unassembled WGS sequence"/>
</dbReference>
<keyword evidence="7 8" id="KW-0501">Molybdenum cofactor biosynthesis</keyword>
<comment type="domain">
    <text evidence="8">The N-terminal domain determines nucleotide recognition and specific binding, while the C-terminal domain determines the specific binding to the target protein.</text>
</comment>
<reference evidence="10 11" key="1">
    <citation type="submission" date="2020-02" db="EMBL/GenBank/DDBJ databases">
        <title>Genome assembly of a novel Clostridium senegalense strain.</title>
        <authorList>
            <person name="Gupta T.B."/>
            <person name="Jauregui R."/>
            <person name="Maclean P."/>
            <person name="Nawarathana A."/>
            <person name="Brightwell G."/>
        </authorList>
    </citation>
    <scope>NUCLEOTIDE SEQUENCE [LARGE SCALE GENOMIC DNA]</scope>
    <source>
        <strain evidence="10 11">AGRFS4</strain>
    </source>
</reference>